<feature type="non-terminal residue" evidence="1">
    <location>
        <position position="89"/>
    </location>
</feature>
<gene>
    <name evidence="1" type="ORF">KI387_008174</name>
</gene>
<keyword evidence="2" id="KW-1185">Reference proteome</keyword>
<feature type="non-terminal residue" evidence="1">
    <location>
        <position position="1"/>
    </location>
</feature>
<dbReference type="AlphaFoldDB" id="A0AA38CNH3"/>
<proteinExistence type="predicted"/>
<protein>
    <submittedName>
        <fullName evidence="1">Uncharacterized protein</fullName>
    </submittedName>
</protein>
<comment type="caution">
    <text evidence="1">The sequence shown here is derived from an EMBL/GenBank/DDBJ whole genome shotgun (WGS) entry which is preliminary data.</text>
</comment>
<evidence type="ECO:0000313" key="1">
    <source>
        <dbReference type="EMBL" id="KAH9303770.1"/>
    </source>
</evidence>
<name>A0AA38CNH3_TAXCH</name>
<organism evidence="1 2">
    <name type="scientific">Taxus chinensis</name>
    <name type="common">Chinese yew</name>
    <name type="synonym">Taxus wallichiana var. chinensis</name>
    <dbReference type="NCBI Taxonomy" id="29808"/>
    <lineage>
        <taxon>Eukaryota</taxon>
        <taxon>Viridiplantae</taxon>
        <taxon>Streptophyta</taxon>
        <taxon>Embryophyta</taxon>
        <taxon>Tracheophyta</taxon>
        <taxon>Spermatophyta</taxon>
        <taxon>Pinopsida</taxon>
        <taxon>Pinidae</taxon>
        <taxon>Conifers II</taxon>
        <taxon>Cupressales</taxon>
        <taxon>Taxaceae</taxon>
        <taxon>Taxus</taxon>
    </lineage>
</organism>
<reference evidence="1 2" key="1">
    <citation type="journal article" date="2021" name="Nat. Plants">
        <title>The Taxus genome provides insights into paclitaxel biosynthesis.</title>
        <authorList>
            <person name="Xiong X."/>
            <person name="Gou J."/>
            <person name="Liao Q."/>
            <person name="Li Y."/>
            <person name="Zhou Q."/>
            <person name="Bi G."/>
            <person name="Li C."/>
            <person name="Du R."/>
            <person name="Wang X."/>
            <person name="Sun T."/>
            <person name="Guo L."/>
            <person name="Liang H."/>
            <person name="Lu P."/>
            <person name="Wu Y."/>
            <person name="Zhang Z."/>
            <person name="Ro D.K."/>
            <person name="Shang Y."/>
            <person name="Huang S."/>
            <person name="Yan J."/>
        </authorList>
    </citation>
    <scope>NUCLEOTIDE SEQUENCE [LARGE SCALE GENOMIC DNA]</scope>
    <source>
        <strain evidence="1">Ta-2019</strain>
    </source>
</reference>
<evidence type="ECO:0000313" key="2">
    <source>
        <dbReference type="Proteomes" id="UP000824469"/>
    </source>
</evidence>
<dbReference type="Proteomes" id="UP000824469">
    <property type="component" value="Unassembled WGS sequence"/>
</dbReference>
<sequence length="89" mass="10100">SIEEVAANLKEEDRLKVVVLITKYSQVLAKVKVTTQSAEATYDTCVDRDKVASSLVATLKVEMNNFQEKKKGKRSERYKVLAEVESKYE</sequence>
<dbReference type="EMBL" id="JAHRHJ020000008">
    <property type="protein sequence ID" value="KAH9303770.1"/>
    <property type="molecule type" value="Genomic_DNA"/>
</dbReference>
<accession>A0AA38CNH3</accession>